<feature type="compositionally biased region" description="Pro residues" evidence="1">
    <location>
        <begin position="11"/>
        <end position="21"/>
    </location>
</feature>
<reference evidence="4" key="2">
    <citation type="submission" date="2013-07" db="EMBL/GenBank/DDBJ databases">
        <authorList>
            <consortium name="The Broad Institute Genome Sequencing Platform"/>
            <person name="Cuomo C."/>
            <person name="Litvintseva A."/>
            <person name="Chen Y."/>
            <person name="Heitman J."/>
            <person name="Sun S."/>
            <person name="Springer D."/>
            <person name="Dromer F."/>
            <person name="Young S.K."/>
            <person name="Zeng Q."/>
            <person name="Gargeya S."/>
            <person name="Fitzgerald M."/>
            <person name="Abouelleil A."/>
            <person name="Alvarado L."/>
            <person name="Berlin A.M."/>
            <person name="Chapman S.B."/>
            <person name="Dewar J."/>
            <person name="Goldberg J."/>
            <person name="Griggs A."/>
            <person name="Gujja S."/>
            <person name="Hansen M."/>
            <person name="Howarth C."/>
            <person name="Imamovic A."/>
            <person name="Larimer J."/>
            <person name="McCowan C."/>
            <person name="Murphy C."/>
            <person name="Pearson M."/>
            <person name="Priest M."/>
            <person name="Roberts A."/>
            <person name="Saif S."/>
            <person name="Shea T."/>
            <person name="Sykes S."/>
            <person name="Wortman J."/>
            <person name="Nusbaum C."/>
            <person name="Birren B."/>
        </authorList>
    </citation>
    <scope>NUCLEOTIDE SEQUENCE</scope>
    <source>
        <strain evidence="4">CBS 10117</strain>
    </source>
</reference>
<dbReference type="VEuPathDB" id="FungiDB:I303_07486"/>
<dbReference type="EMBL" id="KI894035">
    <property type="protein sequence ID" value="OBR82719.1"/>
    <property type="molecule type" value="Genomic_DNA"/>
</dbReference>
<reference evidence="4" key="3">
    <citation type="submission" date="2024-02" db="EMBL/GenBank/DDBJ databases">
        <title>Comparative genomics of Cryptococcus and Kwoniella reveals pathogenesis evolution and contrasting modes of karyotype evolution via chromosome fusion or intercentromeric recombination.</title>
        <authorList>
            <person name="Coelho M.A."/>
            <person name="David-Palma M."/>
            <person name="Shea T."/>
            <person name="Bowers K."/>
            <person name="McGinley-Smith S."/>
            <person name="Mohammad A.W."/>
            <person name="Gnirke A."/>
            <person name="Yurkov A.M."/>
            <person name="Nowrousian M."/>
            <person name="Sun S."/>
            <person name="Cuomo C.A."/>
            <person name="Heitman J."/>
        </authorList>
    </citation>
    <scope>NUCLEOTIDE SEQUENCE</scope>
    <source>
        <strain evidence="4">CBS 10117</strain>
    </source>
</reference>
<dbReference type="Proteomes" id="UP000078595">
    <property type="component" value="Chromosome 11"/>
</dbReference>
<dbReference type="EMBL" id="CP144540">
    <property type="protein sequence ID" value="WWC65570.1"/>
    <property type="molecule type" value="Genomic_DNA"/>
</dbReference>
<keyword evidence="2" id="KW-0812">Transmembrane</keyword>
<feature type="transmembrane region" description="Helical" evidence="2">
    <location>
        <begin position="266"/>
        <end position="288"/>
    </location>
</feature>
<protein>
    <submittedName>
        <fullName evidence="3">Uncharacterized protein</fullName>
    </submittedName>
</protein>
<dbReference type="AlphaFoldDB" id="A0A1A5ZY31"/>
<feature type="compositionally biased region" description="Low complexity" evidence="1">
    <location>
        <begin position="22"/>
        <end position="44"/>
    </location>
</feature>
<evidence type="ECO:0000256" key="1">
    <source>
        <dbReference type="SAM" id="MobiDB-lite"/>
    </source>
</evidence>
<keyword evidence="5" id="KW-1185">Reference proteome</keyword>
<feature type="compositionally biased region" description="Polar residues" evidence="1">
    <location>
        <begin position="103"/>
        <end position="116"/>
    </location>
</feature>
<accession>A0A1A5ZY31</accession>
<proteinExistence type="predicted"/>
<evidence type="ECO:0000313" key="4">
    <source>
        <dbReference type="EMBL" id="WWC65570.1"/>
    </source>
</evidence>
<feature type="transmembrane region" description="Helical" evidence="2">
    <location>
        <begin position="238"/>
        <end position="260"/>
    </location>
</feature>
<keyword evidence="2" id="KW-1133">Transmembrane helix</keyword>
<feature type="region of interest" description="Disordered" evidence="1">
    <location>
        <begin position="1"/>
        <end position="171"/>
    </location>
</feature>
<dbReference type="RefSeq" id="XP_018260561.1">
    <property type="nucleotide sequence ID" value="XM_018410751.1"/>
</dbReference>
<evidence type="ECO:0000256" key="2">
    <source>
        <dbReference type="SAM" id="Phobius"/>
    </source>
</evidence>
<evidence type="ECO:0000313" key="3">
    <source>
        <dbReference type="EMBL" id="OBR82719.1"/>
    </source>
</evidence>
<gene>
    <name evidence="3" type="ORF">I303_07486</name>
    <name evidence="4" type="ORF">I303_108188</name>
</gene>
<name>A0A1A5ZY31_9TREE</name>
<feature type="compositionally biased region" description="Polar residues" evidence="1">
    <location>
        <begin position="153"/>
        <end position="171"/>
    </location>
</feature>
<reference evidence="3" key="1">
    <citation type="submission" date="2013-07" db="EMBL/GenBank/DDBJ databases">
        <title>The Genome Sequence of Cryptococcus dejecticola CBS10117.</title>
        <authorList>
            <consortium name="The Broad Institute Genome Sequencing Platform"/>
            <person name="Cuomo C."/>
            <person name="Litvintseva A."/>
            <person name="Chen Y."/>
            <person name="Heitman J."/>
            <person name="Sun S."/>
            <person name="Springer D."/>
            <person name="Dromer F."/>
            <person name="Young S.K."/>
            <person name="Zeng Q."/>
            <person name="Gargeya S."/>
            <person name="Fitzgerald M."/>
            <person name="Abouelleil A."/>
            <person name="Alvarado L."/>
            <person name="Berlin A.M."/>
            <person name="Chapman S.B."/>
            <person name="Dewar J."/>
            <person name="Goldberg J."/>
            <person name="Griggs A."/>
            <person name="Gujja S."/>
            <person name="Hansen M."/>
            <person name="Howarth C."/>
            <person name="Imamovic A."/>
            <person name="Larimer J."/>
            <person name="McCowan C."/>
            <person name="Murphy C."/>
            <person name="Pearson M."/>
            <person name="Priest M."/>
            <person name="Roberts A."/>
            <person name="Saif S."/>
            <person name="Shea T."/>
            <person name="Sykes S."/>
            <person name="Wortman J."/>
            <person name="Nusbaum C."/>
            <person name="Birren B."/>
        </authorList>
    </citation>
    <scope>NUCLEOTIDE SEQUENCE [LARGE SCALE GENOMIC DNA]</scope>
    <source>
        <strain evidence="3">CBS 10117</strain>
    </source>
</reference>
<evidence type="ECO:0000313" key="5">
    <source>
        <dbReference type="Proteomes" id="UP000078595"/>
    </source>
</evidence>
<sequence length="451" mass="49445">MSQSLHLPSNPTSPIPKPPRLLPRSPSDPIHLSQSSSHPNPNINGGNGNGSQRPIYVLTADGSSLFLLDPSKPRGGEEPPPYASFSIGPAPGVDIEDGGVTRSDPSSLPPASSGESTHVHVHEHGQGQGRHRDRARTLSALNTEQGVTRPRYHTTQSYSNRRTRSALSSPNVRNSALLVNENTPLLADAPGTSIAVDTRRRRGLWRSIWCGDLDEDEDPATWGKGFKRFWRPLGRGEYWRATLHLVLLNFPLALLVWPFLVAGTLAGTVLLITLPIGAAVWWLTLFISRSAARLESIMQLHYHSPLNPATPPSNHPIFYRLIPNTPISSSLSSPTSLYPQTPGLEHPDDPASTFSDNTDAAAVAAGESNNGSGLVWEKRFMKCSYAMFLDHYSYSALSYFLLIKPLIVLFSTIVIVVLFPIGFGTVIGLPIYLRMLRRWGKWQAEVAIENL</sequence>
<keyword evidence="2" id="KW-0472">Membrane</keyword>
<feature type="transmembrane region" description="Helical" evidence="2">
    <location>
        <begin position="408"/>
        <end position="433"/>
    </location>
</feature>
<organism evidence="3">
    <name type="scientific">Kwoniella dejecticola CBS 10117</name>
    <dbReference type="NCBI Taxonomy" id="1296121"/>
    <lineage>
        <taxon>Eukaryota</taxon>
        <taxon>Fungi</taxon>
        <taxon>Dikarya</taxon>
        <taxon>Basidiomycota</taxon>
        <taxon>Agaricomycotina</taxon>
        <taxon>Tremellomycetes</taxon>
        <taxon>Tremellales</taxon>
        <taxon>Cryptococcaceae</taxon>
        <taxon>Kwoniella</taxon>
    </lineage>
</organism>
<dbReference type="KEGG" id="kdj:28971185"/>
<dbReference type="OrthoDB" id="2576477at2759"/>
<feature type="transmembrane region" description="Helical" evidence="2">
    <location>
        <begin position="383"/>
        <end position="402"/>
    </location>
</feature>
<dbReference type="GeneID" id="28971185"/>